<gene>
    <name evidence="1" type="ORF">EWM63_27985</name>
</gene>
<reference evidence="1 2" key="1">
    <citation type="submission" date="2019-02" db="EMBL/GenBank/DDBJ databases">
        <title>Draft Genome Sequences of Six Type Strains of the Genus Massilia.</title>
        <authorList>
            <person name="Miess H."/>
            <person name="Frediansyhah A."/>
            <person name="Gross H."/>
        </authorList>
    </citation>
    <scope>NUCLEOTIDE SEQUENCE [LARGE SCALE GENOMIC DNA]</scope>
    <source>
        <strain evidence="1 2">DSM 17473</strain>
    </source>
</reference>
<dbReference type="EMBL" id="CP035913">
    <property type="protein sequence ID" value="QBE66340.1"/>
    <property type="molecule type" value="Genomic_DNA"/>
</dbReference>
<proteinExistence type="predicted"/>
<protein>
    <submittedName>
        <fullName evidence="1">Uncharacterized protein</fullName>
    </submittedName>
</protein>
<dbReference type="AlphaFoldDB" id="A0A4P6L431"/>
<organism evidence="1 2">
    <name type="scientific">Pseudoduganella lutea</name>
    <dbReference type="NCBI Taxonomy" id="321985"/>
    <lineage>
        <taxon>Bacteria</taxon>
        <taxon>Pseudomonadati</taxon>
        <taxon>Pseudomonadota</taxon>
        <taxon>Betaproteobacteria</taxon>
        <taxon>Burkholderiales</taxon>
        <taxon>Oxalobacteraceae</taxon>
        <taxon>Telluria group</taxon>
        <taxon>Pseudoduganella</taxon>
    </lineage>
</organism>
<accession>A0A4P6L431</accession>
<dbReference type="Proteomes" id="UP000290637">
    <property type="component" value="Chromosome"/>
</dbReference>
<dbReference type="RefSeq" id="WP_130189448.1">
    <property type="nucleotide sequence ID" value="NZ_CP035913.1"/>
</dbReference>
<evidence type="ECO:0000313" key="1">
    <source>
        <dbReference type="EMBL" id="QBE66340.1"/>
    </source>
</evidence>
<name>A0A4P6L431_9BURK</name>
<dbReference type="KEGG" id="plue:EWM63_27985"/>
<sequence>METNAVDDEDLLELELLWEAIDEEGRGRLLRFAQRVAALPKHIILTPEQAQYMSDNDADFPYS</sequence>
<keyword evidence="2" id="KW-1185">Reference proteome</keyword>
<evidence type="ECO:0000313" key="2">
    <source>
        <dbReference type="Proteomes" id="UP000290637"/>
    </source>
</evidence>